<reference evidence="1 2" key="1">
    <citation type="submission" date="2020-08" db="EMBL/GenBank/DDBJ databases">
        <title>Genomic Encyclopedia of Type Strains, Phase IV (KMG-IV): sequencing the most valuable type-strain genomes for metagenomic binning, comparative biology and taxonomic classification.</title>
        <authorList>
            <person name="Goeker M."/>
        </authorList>
    </citation>
    <scope>NUCLEOTIDE SEQUENCE [LARGE SCALE GENOMIC DNA]</scope>
    <source>
        <strain evidence="1 2">DSM 102235</strain>
    </source>
</reference>
<dbReference type="AlphaFoldDB" id="A0A7W6GQL8"/>
<dbReference type="RefSeq" id="WP_183962633.1">
    <property type="nucleotide sequence ID" value="NZ_BAABBZ010000012.1"/>
</dbReference>
<protein>
    <submittedName>
        <fullName evidence="1">Uncharacterized protein</fullName>
    </submittedName>
</protein>
<dbReference type="EMBL" id="JACIEJ010000001">
    <property type="protein sequence ID" value="MBB3984005.1"/>
    <property type="molecule type" value="Genomic_DNA"/>
</dbReference>
<evidence type="ECO:0000313" key="2">
    <source>
        <dbReference type="Proteomes" id="UP000541426"/>
    </source>
</evidence>
<dbReference type="Proteomes" id="UP000541426">
    <property type="component" value="Unassembled WGS sequence"/>
</dbReference>
<name>A0A7W6GQL8_9RHOB</name>
<comment type="caution">
    <text evidence="1">The sequence shown here is derived from an EMBL/GenBank/DDBJ whole genome shotgun (WGS) entry which is preliminary data.</text>
</comment>
<accession>A0A7W6GQL8</accession>
<keyword evidence="2" id="KW-1185">Reference proteome</keyword>
<sequence length="227" mass="26118">MRAMMLLFLFLAACGRPLTDPETAYLQAIHGEDLDTSRIRLVDGHFAGEMTYRIPVRPRTTCQERIWPPLTKETEVTVAPAATVLFNKVLIRDDIFREDFLKGYPEEVNLYNAMLLAHEATHVWQWQNRKRTGYSPLKALNEHVTQTDPYLIDPDSDTRFLDFGYEQQGAIVEEYVCCRLLDPDAPRTARLRAMIGAEMPVDRLDRALGTPRVRVPWPGLQTKDICR</sequence>
<proteinExistence type="predicted"/>
<gene>
    <name evidence="1" type="ORF">GGQ68_000316</name>
</gene>
<organism evidence="1 2">
    <name type="scientific">Sagittula marina</name>
    <dbReference type="NCBI Taxonomy" id="943940"/>
    <lineage>
        <taxon>Bacteria</taxon>
        <taxon>Pseudomonadati</taxon>
        <taxon>Pseudomonadota</taxon>
        <taxon>Alphaproteobacteria</taxon>
        <taxon>Rhodobacterales</taxon>
        <taxon>Roseobacteraceae</taxon>
        <taxon>Sagittula</taxon>
    </lineage>
</organism>
<evidence type="ECO:0000313" key="1">
    <source>
        <dbReference type="EMBL" id="MBB3984005.1"/>
    </source>
</evidence>